<dbReference type="Gene3D" id="3.30.830.10">
    <property type="entry name" value="Metalloenzyme, LuxS/M16 peptidase-like"/>
    <property type="match status" value="2"/>
</dbReference>
<protein>
    <submittedName>
        <fullName evidence="4">Peptidase M16</fullName>
    </submittedName>
</protein>
<feature type="chain" id="PRO_5016273094" evidence="1">
    <location>
        <begin position="25"/>
        <end position="445"/>
    </location>
</feature>
<evidence type="ECO:0000259" key="2">
    <source>
        <dbReference type="Pfam" id="PF00675"/>
    </source>
</evidence>
<dbReference type="Proteomes" id="UP000259762">
    <property type="component" value="Chromosome"/>
</dbReference>
<dbReference type="Pfam" id="PF00675">
    <property type="entry name" value="Peptidase_M16"/>
    <property type="match status" value="1"/>
</dbReference>
<evidence type="ECO:0000259" key="3">
    <source>
        <dbReference type="Pfam" id="PF05193"/>
    </source>
</evidence>
<dbReference type="AlphaFoldDB" id="A0A2Z2L8H8"/>
<dbReference type="InterPro" id="IPR007863">
    <property type="entry name" value="Peptidase_M16_C"/>
</dbReference>
<name>A0A2Z2L8H8_9RICK</name>
<dbReference type="InterPro" id="IPR011765">
    <property type="entry name" value="Pept_M16_N"/>
</dbReference>
<reference evidence="4 5" key="2">
    <citation type="journal article" date="2019" name="BMC Genomics">
        <title>The Anaplasma ovis genome reveals a high proportion of pseudogenes.</title>
        <authorList>
            <person name="Liu Z."/>
            <person name="Peasley A.M."/>
            <person name="Yang J."/>
            <person name="Li Y."/>
            <person name="Guan G."/>
            <person name="Luo J."/>
            <person name="Yin H."/>
            <person name="Brayton K.A."/>
        </authorList>
    </citation>
    <scope>NUCLEOTIDE SEQUENCE [LARGE SCALE GENOMIC DNA]</scope>
    <source>
        <strain evidence="4 5">Haibei</strain>
    </source>
</reference>
<sequence length="445" mass="48943">MSANPLLRVLFLLSVVLFGTECIAADGVTVDVRSANTPNGIRYWYLKEHNLPIVSVAIAFKKAGSAYDPEGQHGLSYLASLVMPHSEVEEGASALKKLTERGIDLSVSIDRENVYIFLKTLSDNLGLALEMLGRCLLDTRIDAGVFAQEKEHQKSAVRHSATEPSELAMHGIGRVLFGDHPYGRSPRGNTEDIDKITLDDISRYKRETFDLDQIVIGVVGDVNEKTLSQMLDTSFARLSRGQNLKEVSPVDANIGSRGYIEYDAPQSVVMFAGQGVKITDRRYHAMQLLTNALGGTALNSVLMRELREKLGITYRVGSFLHNEGHMNLMLGVLYTDNSTAKRGVDGLADAIKKVKAYGLDERAFNISKADILDSFVFTFLNTGSVADLLMRLQLQGRELGYISEYHALFDSITLQEVNEVAREVLGDLSVVEVGVRNNIGGRSVL</sequence>
<dbReference type="RefSeq" id="WP_075139403.1">
    <property type="nucleotide sequence ID" value="NZ_CP015994.1"/>
</dbReference>
<gene>
    <name evidence="4" type="ORF">AOV_04035</name>
</gene>
<dbReference type="InterPro" id="IPR050361">
    <property type="entry name" value="MPP/UQCRC_Complex"/>
</dbReference>
<keyword evidence="1" id="KW-0732">Signal</keyword>
<dbReference type="PANTHER" id="PTHR11851">
    <property type="entry name" value="METALLOPROTEASE"/>
    <property type="match status" value="1"/>
</dbReference>
<dbReference type="GO" id="GO:0046872">
    <property type="term" value="F:metal ion binding"/>
    <property type="evidence" value="ECO:0007669"/>
    <property type="project" value="InterPro"/>
</dbReference>
<keyword evidence="5" id="KW-1185">Reference proteome</keyword>
<dbReference type="Pfam" id="PF05193">
    <property type="entry name" value="Peptidase_M16_C"/>
    <property type="match status" value="1"/>
</dbReference>
<dbReference type="EMBL" id="CP015994">
    <property type="protein sequence ID" value="ASI47944.1"/>
    <property type="molecule type" value="Genomic_DNA"/>
</dbReference>
<dbReference type="PANTHER" id="PTHR11851:SF224">
    <property type="entry name" value="PROCESSING PROTEASE"/>
    <property type="match status" value="1"/>
</dbReference>
<feature type="domain" description="Peptidase M16 N-terminal" evidence="2">
    <location>
        <begin position="51"/>
        <end position="184"/>
    </location>
</feature>
<evidence type="ECO:0000313" key="4">
    <source>
        <dbReference type="EMBL" id="ASI47944.1"/>
    </source>
</evidence>
<reference evidence="5" key="1">
    <citation type="submission" date="2018-06" db="EMBL/GenBank/DDBJ databases">
        <title>The Anaplasma ovis genome reveals a high proportion of pseudogenes.</title>
        <authorList>
            <person name="Liu Z."/>
            <person name="Peasley A.M."/>
            <person name="Yang J."/>
            <person name="Li Y."/>
            <person name="Guan G."/>
            <person name="Luo J."/>
            <person name="Yin H."/>
            <person name="Brayton K.A."/>
        </authorList>
    </citation>
    <scope>NUCLEOTIDE SEQUENCE [LARGE SCALE GENOMIC DNA]</scope>
    <source>
        <strain evidence="5">Haibei</strain>
    </source>
</reference>
<feature type="signal peptide" evidence="1">
    <location>
        <begin position="1"/>
        <end position="24"/>
    </location>
</feature>
<dbReference type="OrthoDB" id="9811314at2"/>
<accession>A0A2Z2L8H8</accession>
<feature type="domain" description="Peptidase M16 C-terminal" evidence="3">
    <location>
        <begin position="195"/>
        <end position="368"/>
    </location>
</feature>
<dbReference type="SUPFAM" id="SSF63411">
    <property type="entry name" value="LuxS/MPP-like metallohydrolase"/>
    <property type="match status" value="2"/>
</dbReference>
<dbReference type="InterPro" id="IPR011249">
    <property type="entry name" value="Metalloenz_LuxS/M16"/>
</dbReference>
<evidence type="ECO:0000256" key="1">
    <source>
        <dbReference type="SAM" id="SignalP"/>
    </source>
</evidence>
<evidence type="ECO:0000313" key="5">
    <source>
        <dbReference type="Proteomes" id="UP000259762"/>
    </source>
</evidence>
<proteinExistence type="predicted"/>
<organism evidence="4 5">
    <name type="scientific">Anaplasma ovis str. Haibei</name>
    <dbReference type="NCBI Taxonomy" id="1248439"/>
    <lineage>
        <taxon>Bacteria</taxon>
        <taxon>Pseudomonadati</taxon>
        <taxon>Pseudomonadota</taxon>
        <taxon>Alphaproteobacteria</taxon>
        <taxon>Rickettsiales</taxon>
        <taxon>Anaplasmataceae</taxon>
        <taxon>Anaplasma</taxon>
    </lineage>
</organism>
<dbReference type="KEGG" id="aoh:AOV_04035"/>